<dbReference type="RefSeq" id="WP_276280418.1">
    <property type="nucleotide sequence ID" value="NZ_CP119809.1"/>
</dbReference>
<feature type="transmembrane region" description="Helical" evidence="1">
    <location>
        <begin position="33"/>
        <end position="53"/>
    </location>
</feature>
<organism evidence="2 3">
    <name type="scientific">Halorussus caseinilyticus</name>
    <dbReference type="NCBI Taxonomy" id="3034025"/>
    <lineage>
        <taxon>Archaea</taxon>
        <taxon>Methanobacteriati</taxon>
        <taxon>Methanobacteriota</taxon>
        <taxon>Stenosarchaea group</taxon>
        <taxon>Halobacteria</taxon>
        <taxon>Halobacteriales</taxon>
        <taxon>Haladaptataceae</taxon>
        <taxon>Halorussus</taxon>
    </lineage>
</organism>
<gene>
    <name evidence="2" type="ORF">ACFQJ6_17585</name>
</gene>
<dbReference type="AlphaFoldDB" id="A0ABD5WRA0"/>
<dbReference type="EMBL" id="JBHSZH010000005">
    <property type="protein sequence ID" value="MFC7081638.1"/>
    <property type="molecule type" value="Genomic_DNA"/>
</dbReference>
<comment type="caution">
    <text evidence="2">The sequence shown here is derived from an EMBL/GenBank/DDBJ whole genome shotgun (WGS) entry which is preliminary data.</text>
</comment>
<dbReference type="GeneID" id="79305050"/>
<proteinExistence type="predicted"/>
<keyword evidence="1" id="KW-0812">Transmembrane</keyword>
<keyword evidence="1" id="KW-1133">Transmembrane helix</keyword>
<keyword evidence="1" id="KW-0472">Membrane</keyword>
<name>A0ABD5WRA0_9EURY</name>
<evidence type="ECO:0000313" key="2">
    <source>
        <dbReference type="EMBL" id="MFC7081638.1"/>
    </source>
</evidence>
<accession>A0ABD5WRA0</accession>
<protein>
    <submittedName>
        <fullName evidence="2">Uncharacterized protein</fullName>
    </submittedName>
</protein>
<evidence type="ECO:0000313" key="3">
    <source>
        <dbReference type="Proteomes" id="UP001596407"/>
    </source>
</evidence>
<sequence length="55" mass="5784">MTDPEDLAARLDRITFLLVGVVVLQAADLLGLGPAGLILFLVVGLFVTALYNADV</sequence>
<evidence type="ECO:0000256" key="1">
    <source>
        <dbReference type="SAM" id="Phobius"/>
    </source>
</evidence>
<reference evidence="2 3" key="1">
    <citation type="journal article" date="2019" name="Int. J. Syst. Evol. Microbiol.">
        <title>The Global Catalogue of Microorganisms (GCM) 10K type strain sequencing project: providing services to taxonomists for standard genome sequencing and annotation.</title>
        <authorList>
            <consortium name="The Broad Institute Genomics Platform"/>
            <consortium name="The Broad Institute Genome Sequencing Center for Infectious Disease"/>
            <person name="Wu L."/>
            <person name="Ma J."/>
        </authorList>
    </citation>
    <scope>NUCLEOTIDE SEQUENCE [LARGE SCALE GENOMIC DNA]</scope>
    <source>
        <strain evidence="2 3">DT72</strain>
    </source>
</reference>
<dbReference type="Proteomes" id="UP001596407">
    <property type="component" value="Unassembled WGS sequence"/>
</dbReference>
<keyword evidence="3" id="KW-1185">Reference proteome</keyword>